<evidence type="ECO:0000256" key="2">
    <source>
        <dbReference type="SAM" id="Coils"/>
    </source>
</evidence>
<comment type="similarity">
    <text evidence="1">Belongs to the taxilin family.</text>
</comment>
<feature type="compositionally biased region" description="Polar residues" evidence="3">
    <location>
        <begin position="360"/>
        <end position="373"/>
    </location>
</feature>
<dbReference type="Pfam" id="PF09728">
    <property type="entry name" value="Taxilin"/>
    <property type="match status" value="1"/>
</dbReference>
<feature type="compositionally biased region" description="Polar residues" evidence="3">
    <location>
        <begin position="380"/>
        <end position="395"/>
    </location>
</feature>
<dbReference type="PANTHER" id="PTHR16127:SF13">
    <property type="entry name" value="GH01188P"/>
    <property type="match status" value="1"/>
</dbReference>
<keyword evidence="2" id="KW-0175">Coiled coil</keyword>
<feature type="compositionally biased region" description="Polar residues" evidence="3">
    <location>
        <begin position="417"/>
        <end position="426"/>
    </location>
</feature>
<feature type="coiled-coil region" evidence="2">
    <location>
        <begin position="57"/>
        <end position="169"/>
    </location>
</feature>
<accession>A0AA88LLS8</accession>
<evidence type="ECO:0000313" key="5">
    <source>
        <dbReference type="Proteomes" id="UP001187531"/>
    </source>
</evidence>
<comment type="caution">
    <text evidence="4">The sequence shown here is derived from an EMBL/GenBank/DDBJ whole genome shotgun (WGS) entry which is preliminary data.</text>
</comment>
<feature type="coiled-coil region" evidence="2">
    <location>
        <begin position="269"/>
        <end position="296"/>
    </location>
</feature>
<name>A0AA88LLS8_ARTSF</name>
<sequence>MEDPNVVAVNPLATMEDPQTVVKSRPRRKDMKSVEQLLKDLGAATPEKKIEVLSTKLAQSLEECKNTQIKVKTLEKSQQTLLRDKENLQAEHSKAVLSRSRMESLCRELQRQNKAVKEESLSRAREEEERRKEVSNKFQSTLNEVTAMLQQNNERNTKLREENSDMAAKLKLLCDQYAVREQQVEKLAKEYDLERNLSSARVAKLRMEVADEKETMLREKQTLLLELTESNRKCQLLQQELIGVRSQLSLYTEKYEEFQQTLSSSNKTFNGFKEQMDKMTKKLKSLEKETFEWRKKWEASNQALVKLAAEKESREAELANTLKKTVQLEKLCRVLQTERTDLLNRLKLASAPTELDKLSNGIQHTNLDESVNNPDIKPAQTPNNFKDNNPSGTQSDIKEEENIVENGTVNHDRDETNCSAQLNGSE</sequence>
<dbReference type="GO" id="GO:0019905">
    <property type="term" value="F:syntaxin binding"/>
    <property type="evidence" value="ECO:0007669"/>
    <property type="project" value="InterPro"/>
</dbReference>
<organism evidence="4 5">
    <name type="scientific">Artemia franciscana</name>
    <name type="common">Brine shrimp</name>
    <name type="synonym">Artemia sanfranciscana</name>
    <dbReference type="NCBI Taxonomy" id="6661"/>
    <lineage>
        <taxon>Eukaryota</taxon>
        <taxon>Metazoa</taxon>
        <taxon>Ecdysozoa</taxon>
        <taxon>Arthropoda</taxon>
        <taxon>Crustacea</taxon>
        <taxon>Branchiopoda</taxon>
        <taxon>Anostraca</taxon>
        <taxon>Artemiidae</taxon>
        <taxon>Artemia</taxon>
    </lineage>
</organism>
<dbReference type="SUPFAM" id="SSF57997">
    <property type="entry name" value="Tropomyosin"/>
    <property type="match status" value="1"/>
</dbReference>
<evidence type="ECO:0000256" key="3">
    <source>
        <dbReference type="SAM" id="MobiDB-lite"/>
    </source>
</evidence>
<evidence type="ECO:0008006" key="6">
    <source>
        <dbReference type="Google" id="ProtNLM"/>
    </source>
</evidence>
<evidence type="ECO:0000313" key="4">
    <source>
        <dbReference type="EMBL" id="KAK2726915.1"/>
    </source>
</evidence>
<protein>
    <recommendedName>
        <fullName evidence="6">Alpha-taxilin</fullName>
    </recommendedName>
</protein>
<dbReference type="Proteomes" id="UP001187531">
    <property type="component" value="Unassembled WGS sequence"/>
</dbReference>
<keyword evidence="5" id="KW-1185">Reference proteome</keyword>
<dbReference type="InterPro" id="IPR026183">
    <property type="entry name" value="Taxilin_fam"/>
</dbReference>
<evidence type="ECO:0000256" key="1">
    <source>
        <dbReference type="ARBA" id="ARBA00009550"/>
    </source>
</evidence>
<gene>
    <name evidence="4" type="ORF">QYM36_007681</name>
</gene>
<dbReference type="AlphaFoldDB" id="A0AA88LLS8"/>
<dbReference type="PANTHER" id="PTHR16127">
    <property type="entry name" value="TAXILIN"/>
    <property type="match status" value="1"/>
</dbReference>
<reference evidence="4" key="1">
    <citation type="submission" date="2023-07" db="EMBL/GenBank/DDBJ databases">
        <title>Chromosome-level genome assembly of Artemia franciscana.</title>
        <authorList>
            <person name="Jo E."/>
        </authorList>
    </citation>
    <scope>NUCLEOTIDE SEQUENCE</scope>
    <source>
        <tissue evidence="4">Whole body</tissue>
    </source>
</reference>
<feature type="region of interest" description="Disordered" evidence="3">
    <location>
        <begin position="359"/>
        <end position="426"/>
    </location>
</feature>
<proteinExistence type="inferred from homology"/>
<dbReference type="EMBL" id="JAVRJZ010000001">
    <property type="protein sequence ID" value="KAK2726915.1"/>
    <property type="molecule type" value="Genomic_DNA"/>
</dbReference>